<comment type="caution">
    <text evidence="1">The sequence shown here is derived from an EMBL/GenBank/DDBJ whole genome shotgun (WGS) entry which is preliminary data.</text>
</comment>
<keyword evidence="2" id="KW-1185">Reference proteome</keyword>
<reference evidence="1 2" key="1">
    <citation type="submission" date="2018-06" db="EMBL/GenBank/DDBJ databases">
        <title>Genome analysis of cellulolytic fungus Trichoderma lentiforme CFAM-422.</title>
        <authorList>
            <person name="Steindorff A.S."/>
            <person name="Formighieri E.F."/>
            <person name="Midorikawa G.E.O."/>
            <person name="Tamietti M.S."/>
            <person name="Ramos E.Z."/>
            <person name="Silva A.S."/>
            <person name="Bon E.P.S."/>
            <person name="Mendes T.D."/>
            <person name="Damaso M.C.T."/>
            <person name="Favaro L.C.L."/>
        </authorList>
    </citation>
    <scope>NUCLEOTIDE SEQUENCE [LARGE SCALE GENOMIC DNA]</scope>
    <source>
        <strain evidence="1 2">CFAM-422</strain>
    </source>
</reference>
<proteinExistence type="predicted"/>
<accession>A0A9P4XRN3</accession>
<dbReference type="AlphaFoldDB" id="A0A9P4XRN3"/>
<gene>
    <name evidence="1" type="ORF">CFAM422_000609</name>
</gene>
<protein>
    <submittedName>
        <fullName evidence="1">Uncharacterized protein</fullName>
    </submittedName>
</protein>
<evidence type="ECO:0000313" key="2">
    <source>
        <dbReference type="Proteomes" id="UP000801864"/>
    </source>
</evidence>
<name>A0A9P4XRN3_9HYPO</name>
<sequence length="268" mass="30124">MHQVLPLGTSPCDATGRLEMKVEFRYVQPVSAFPNASTPFCFFSRLVRAKLIQKRWAGLGGPISTPGLALAILQVDDYRALPNDPEPRRLSGLRARTRTWTWRSRRYINALAFCWWLGQVPCESIHGISTAGVLVARLAALRDRMSAQPAFVAIPEPCSEWHASRWLGIKNGLHIITRRPANLPQQFVPMCLGGALVRARMYIVHSRTSETRWSVHWLYGKVSTLTTGLVLVAHTHTHTQSYPDTGHVSRIATRCLELLLIPDCNKVR</sequence>
<organism evidence="1 2">
    <name type="scientific">Trichoderma lentiforme</name>
    <dbReference type="NCBI Taxonomy" id="1567552"/>
    <lineage>
        <taxon>Eukaryota</taxon>
        <taxon>Fungi</taxon>
        <taxon>Dikarya</taxon>
        <taxon>Ascomycota</taxon>
        <taxon>Pezizomycotina</taxon>
        <taxon>Sordariomycetes</taxon>
        <taxon>Hypocreomycetidae</taxon>
        <taxon>Hypocreales</taxon>
        <taxon>Hypocreaceae</taxon>
        <taxon>Trichoderma</taxon>
    </lineage>
</organism>
<evidence type="ECO:0000313" key="1">
    <source>
        <dbReference type="EMBL" id="KAF3076872.1"/>
    </source>
</evidence>
<dbReference type="EMBL" id="QLNT01000001">
    <property type="protein sequence ID" value="KAF3076872.1"/>
    <property type="molecule type" value="Genomic_DNA"/>
</dbReference>
<dbReference type="Proteomes" id="UP000801864">
    <property type="component" value="Unassembled WGS sequence"/>
</dbReference>